<feature type="region of interest" description="Disordered" evidence="1">
    <location>
        <begin position="436"/>
        <end position="459"/>
    </location>
</feature>
<feature type="compositionally biased region" description="Low complexity" evidence="1">
    <location>
        <begin position="448"/>
        <end position="459"/>
    </location>
</feature>
<proteinExistence type="predicted"/>
<dbReference type="GO" id="GO:0034063">
    <property type="term" value="P:stress granule assembly"/>
    <property type="evidence" value="ECO:0007669"/>
    <property type="project" value="TreeGrafter"/>
</dbReference>
<sequence>MSNHHIPQPWSPCDGYDPRKSERDVSTRFDDKFQSGKTNSSRISFGKGGLELPTCDRLIYLGTCLIGHQVEVQVLDGSLFSGIFYATNTEDFGIVLKMAYLLKDGSQAMKNIADSPSKPPSRTLIIPGKDLVQLIAKGVPVTSDVSKHEFQHDKKQELMVDSRISQSCHIEMGRELEPWIPDESDPGCPELDNIFDGPWNRGWDQFEANETLFGVKSTFNEELYTTKLARGPQLKELEREAARIANEIEGEETFDLHLAEERGIQLEETFDVDEETRFSSVYRVVDDGGYDEIEDILDSQNDETLGVVSGSIFGKPHTNMSFLETNERAEISSGSSLLGEVQSSKVITSTGTHNSSADNAPELLAEQLPKFSSEIDVFRLGDNHLTGSDDIYLSKDDKKHKLCDQSRSSKAEDLHSYPRLKKENYDKVGLSPNALAFDPSWPVSKGQESTSSSNELSESVVPIKMQGTTIIVSCPSSSLTFKEQDKAGSSDEPSEGSLPPKIRGTSTAVAQPSSLSSSTSDHVGATSSSTGRGLSPSSSVDSFSSEKSTLNPHAKEFKFNRNAKSFIPRISSPVADSFYYPTNMRAVSHMHGTPIGIGQPVIFNSQAAVPQHQPYYHPNEPQYGQQMRRPVMFMPAYAQV</sequence>
<evidence type="ECO:0000259" key="2">
    <source>
        <dbReference type="SMART" id="SM01272"/>
    </source>
</evidence>
<dbReference type="EMBL" id="KV005702">
    <property type="protein sequence ID" value="KZV33681.1"/>
    <property type="molecule type" value="Genomic_DNA"/>
</dbReference>
<evidence type="ECO:0000313" key="4">
    <source>
        <dbReference type="Proteomes" id="UP000250235"/>
    </source>
</evidence>
<evidence type="ECO:0000313" key="3">
    <source>
        <dbReference type="EMBL" id="KZV33681.1"/>
    </source>
</evidence>
<dbReference type="GO" id="GO:0003729">
    <property type="term" value="F:mRNA binding"/>
    <property type="evidence" value="ECO:0007669"/>
    <property type="project" value="TreeGrafter"/>
</dbReference>
<protein>
    <submittedName>
        <fullName evidence="3">Ataxin-2</fullName>
    </submittedName>
</protein>
<dbReference type="PANTHER" id="PTHR12854:SF7">
    <property type="entry name" value="ATAXIN-2 HOMOLOG"/>
    <property type="match status" value="1"/>
</dbReference>
<dbReference type="AlphaFoldDB" id="A0A2Z7BP14"/>
<dbReference type="PANTHER" id="PTHR12854">
    <property type="entry name" value="ATAXIN 2-RELATED"/>
    <property type="match status" value="1"/>
</dbReference>
<keyword evidence="4" id="KW-1185">Reference proteome</keyword>
<dbReference type="OrthoDB" id="2275718at2759"/>
<feature type="domain" description="LsmAD" evidence="2">
    <location>
        <begin position="213"/>
        <end position="284"/>
    </location>
</feature>
<dbReference type="Proteomes" id="UP000250235">
    <property type="component" value="Unassembled WGS sequence"/>
</dbReference>
<dbReference type="SMART" id="SM01272">
    <property type="entry name" value="LsmAD"/>
    <property type="match status" value="1"/>
</dbReference>
<dbReference type="InterPro" id="IPR045117">
    <property type="entry name" value="ATXN2-like"/>
</dbReference>
<accession>A0A2Z7BP14</accession>
<dbReference type="InterPro" id="IPR025852">
    <property type="entry name" value="SM_dom_ATX"/>
</dbReference>
<dbReference type="Pfam" id="PF14438">
    <property type="entry name" value="SM-ATX"/>
    <property type="match status" value="1"/>
</dbReference>
<feature type="compositionally biased region" description="Polar residues" evidence="1">
    <location>
        <begin position="504"/>
        <end position="521"/>
    </location>
</feature>
<feature type="region of interest" description="Disordered" evidence="1">
    <location>
        <begin position="481"/>
        <end position="549"/>
    </location>
</feature>
<reference evidence="3 4" key="1">
    <citation type="journal article" date="2015" name="Proc. Natl. Acad. Sci. U.S.A.">
        <title>The resurrection genome of Boea hygrometrica: A blueprint for survival of dehydration.</title>
        <authorList>
            <person name="Xiao L."/>
            <person name="Yang G."/>
            <person name="Zhang L."/>
            <person name="Yang X."/>
            <person name="Zhao S."/>
            <person name="Ji Z."/>
            <person name="Zhou Q."/>
            <person name="Hu M."/>
            <person name="Wang Y."/>
            <person name="Chen M."/>
            <person name="Xu Y."/>
            <person name="Jin H."/>
            <person name="Xiao X."/>
            <person name="Hu G."/>
            <person name="Bao F."/>
            <person name="Hu Y."/>
            <person name="Wan P."/>
            <person name="Li L."/>
            <person name="Deng X."/>
            <person name="Kuang T."/>
            <person name="Xiang C."/>
            <person name="Zhu J.K."/>
            <person name="Oliver M.J."/>
            <person name="He Y."/>
        </authorList>
    </citation>
    <scope>NUCLEOTIDE SEQUENCE [LARGE SCALE GENOMIC DNA]</scope>
    <source>
        <strain evidence="4">cv. XS01</strain>
    </source>
</reference>
<organism evidence="3 4">
    <name type="scientific">Dorcoceras hygrometricum</name>
    <dbReference type="NCBI Taxonomy" id="472368"/>
    <lineage>
        <taxon>Eukaryota</taxon>
        <taxon>Viridiplantae</taxon>
        <taxon>Streptophyta</taxon>
        <taxon>Embryophyta</taxon>
        <taxon>Tracheophyta</taxon>
        <taxon>Spermatophyta</taxon>
        <taxon>Magnoliopsida</taxon>
        <taxon>eudicotyledons</taxon>
        <taxon>Gunneridae</taxon>
        <taxon>Pentapetalae</taxon>
        <taxon>asterids</taxon>
        <taxon>lamiids</taxon>
        <taxon>Lamiales</taxon>
        <taxon>Gesneriaceae</taxon>
        <taxon>Didymocarpoideae</taxon>
        <taxon>Trichosporeae</taxon>
        <taxon>Loxocarpinae</taxon>
        <taxon>Dorcoceras</taxon>
    </lineage>
</organism>
<dbReference type="Pfam" id="PF06741">
    <property type="entry name" value="LsmAD"/>
    <property type="match status" value="1"/>
</dbReference>
<feature type="region of interest" description="Disordered" evidence="1">
    <location>
        <begin position="1"/>
        <end position="41"/>
    </location>
</feature>
<feature type="compositionally biased region" description="Low complexity" evidence="1">
    <location>
        <begin position="526"/>
        <end position="548"/>
    </location>
</feature>
<name>A0A2Z7BP14_9LAMI</name>
<evidence type="ECO:0000256" key="1">
    <source>
        <dbReference type="SAM" id="MobiDB-lite"/>
    </source>
</evidence>
<dbReference type="InterPro" id="IPR009604">
    <property type="entry name" value="LsmAD_domain"/>
</dbReference>
<feature type="compositionally biased region" description="Basic and acidic residues" evidence="1">
    <location>
        <begin position="16"/>
        <end position="34"/>
    </location>
</feature>
<gene>
    <name evidence="3" type="ORF">F511_30394</name>
</gene>
<dbReference type="GO" id="GO:0010494">
    <property type="term" value="C:cytoplasmic stress granule"/>
    <property type="evidence" value="ECO:0007669"/>
    <property type="project" value="TreeGrafter"/>
</dbReference>